<name>A0A8T1T474_CHESE</name>
<comment type="caution">
    <text evidence="2">The sequence shown here is derived from an EMBL/GenBank/DDBJ whole genome shotgun (WGS) entry which is preliminary data.</text>
</comment>
<accession>A0A8T1T474</accession>
<gene>
    <name evidence="2" type="ORF">G0U57_014457</name>
</gene>
<protein>
    <submittedName>
        <fullName evidence="2">Uncharacterized protein</fullName>
    </submittedName>
</protein>
<dbReference type="EMBL" id="JAHGAV010000041">
    <property type="protein sequence ID" value="KAG6935767.1"/>
    <property type="molecule type" value="Genomic_DNA"/>
</dbReference>
<feature type="non-terminal residue" evidence="2">
    <location>
        <position position="1"/>
    </location>
</feature>
<evidence type="ECO:0000313" key="2">
    <source>
        <dbReference type="EMBL" id="KAG6935767.1"/>
    </source>
</evidence>
<feature type="compositionally biased region" description="Polar residues" evidence="1">
    <location>
        <begin position="90"/>
        <end position="101"/>
    </location>
</feature>
<organism evidence="2 3">
    <name type="scientific">Chelydra serpentina</name>
    <name type="common">Snapping turtle</name>
    <name type="synonym">Testudo serpentina</name>
    <dbReference type="NCBI Taxonomy" id="8475"/>
    <lineage>
        <taxon>Eukaryota</taxon>
        <taxon>Metazoa</taxon>
        <taxon>Chordata</taxon>
        <taxon>Craniata</taxon>
        <taxon>Vertebrata</taxon>
        <taxon>Euteleostomi</taxon>
        <taxon>Archelosauria</taxon>
        <taxon>Testudinata</taxon>
        <taxon>Testudines</taxon>
        <taxon>Cryptodira</taxon>
        <taxon>Durocryptodira</taxon>
        <taxon>Americhelydia</taxon>
        <taxon>Chelydroidea</taxon>
        <taxon>Chelydridae</taxon>
        <taxon>Chelydra</taxon>
    </lineage>
</organism>
<evidence type="ECO:0000313" key="3">
    <source>
        <dbReference type="Proteomes" id="UP000765507"/>
    </source>
</evidence>
<reference evidence="2 3" key="1">
    <citation type="journal article" date="2020" name="G3 (Bethesda)">
        <title>Draft Genome of the Common Snapping Turtle, Chelydra serpentina, a Model for Phenotypic Plasticity in Reptiles.</title>
        <authorList>
            <person name="Das D."/>
            <person name="Singh S.K."/>
            <person name="Bierstedt J."/>
            <person name="Erickson A."/>
            <person name="Galli G.L.J."/>
            <person name="Crossley D.A. 2nd"/>
            <person name="Rhen T."/>
        </authorList>
    </citation>
    <scope>NUCLEOTIDE SEQUENCE [LARGE SCALE GENOMIC DNA]</scope>
    <source>
        <strain evidence="2">KW</strain>
    </source>
</reference>
<keyword evidence="3" id="KW-1185">Reference proteome</keyword>
<proteinExistence type="predicted"/>
<sequence>QFGLAAVPKNFVKVFSVVAAQMRYNDYTVFLYLDNWLLTGRSYLEVVSNLVLGNVPQHGEVYSDSQASHKLHRSTPGLRHSEGLPPSRQIPYQEQSDQNKSLKPRTAVQVHLFLLSHMASCTYIIPFTRLHLHCLQAWLMARYTSADIAQTP</sequence>
<feature type="region of interest" description="Disordered" evidence="1">
    <location>
        <begin position="63"/>
        <end position="101"/>
    </location>
</feature>
<dbReference type="AlphaFoldDB" id="A0A8T1T474"/>
<dbReference type="Proteomes" id="UP000765507">
    <property type="component" value="Unassembled WGS sequence"/>
</dbReference>
<evidence type="ECO:0000256" key="1">
    <source>
        <dbReference type="SAM" id="MobiDB-lite"/>
    </source>
</evidence>